<evidence type="ECO:0000313" key="2">
    <source>
        <dbReference type="EMBL" id="GAJ21105.1"/>
    </source>
</evidence>
<gene>
    <name evidence="2" type="ORF">S12H4_58705</name>
</gene>
<dbReference type="EMBL" id="BARW01038194">
    <property type="protein sequence ID" value="GAJ21105.1"/>
    <property type="molecule type" value="Genomic_DNA"/>
</dbReference>
<feature type="non-terminal residue" evidence="2">
    <location>
        <position position="89"/>
    </location>
</feature>
<keyword evidence="1" id="KW-0472">Membrane</keyword>
<organism evidence="2">
    <name type="scientific">marine sediment metagenome</name>
    <dbReference type="NCBI Taxonomy" id="412755"/>
    <lineage>
        <taxon>unclassified sequences</taxon>
        <taxon>metagenomes</taxon>
        <taxon>ecological metagenomes</taxon>
    </lineage>
</organism>
<sequence>MAFFMKANLQDFRVIPLAVVIQIMLALIVPLVAGFIPVNSGSKIKVRRAISNDRPGDQPTISGWWDRLGRLLRWLSRPVLLSIRNTFRR</sequence>
<reference evidence="2" key="1">
    <citation type="journal article" date="2014" name="Front. Microbiol.">
        <title>High frequency of phylogenetically diverse reductive dehalogenase-homologous genes in deep subseafloor sedimentary metagenomes.</title>
        <authorList>
            <person name="Kawai M."/>
            <person name="Futagami T."/>
            <person name="Toyoda A."/>
            <person name="Takaki Y."/>
            <person name="Nishi S."/>
            <person name="Hori S."/>
            <person name="Arai W."/>
            <person name="Tsubouchi T."/>
            <person name="Morono Y."/>
            <person name="Uchiyama I."/>
            <person name="Ito T."/>
            <person name="Fujiyama A."/>
            <person name="Inagaki F."/>
            <person name="Takami H."/>
        </authorList>
    </citation>
    <scope>NUCLEOTIDE SEQUENCE</scope>
    <source>
        <strain evidence="2">Expedition CK06-06</strain>
    </source>
</reference>
<comment type="caution">
    <text evidence="2">The sequence shown here is derived from an EMBL/GenBank/DDBJ whole genome shotgun (WGS) entry which is preliminary data.</text>
</comment>
<keyword evidence="1" id="KW-1133">Transmembrane helix</keyword>
<protein>
    <submittedName>
        <fullName evidence="2">Uncharacterized protein</fullName>
    </submittedName>
</protein>
<feature type="transmembrane region" description="Helical" evidence="1">
    <location>
        <begin position="14"/>
        <end position="38"/>
    </location>
</feature>
<accession>X1W103</accession>
<dbReference type="AlphaFoldDB" id="X1W103"/>
<keyword evidence="1" id="KW-0812">Transmembrane</keyword>
<evidence type="ECO:0000256" key="1">
    <source>
        <dbReference type="SAM" id="Phobius"/>
    </source>
</evidence>
<proteinExistence type="predicted"/>
<name>X1W103_9ZZZZ</name>